<reference evidence="4 5" key="1">
    <citation type="submission" date="2017-07" db="EMBL/GenBank/DDBJ databases">
        <title>Draft genome sequence of aerobic hyperthermophilic archaea, Pyrobaculum aerophilum YKB31 and YKB32.</title>
        <authorList>
            <person name="Mochizuki T."/>
            <person name="Berliner A.J."/>
            <person name="Yoshida-Takashima Y."/>
            <person name="Takaki Y."/>
            <person name="Nunoura T."/>
            <person name="Takai K."/>
        </authorList>
    </citation>
    <scope>NUCLEOTIDE SEQUENCE [LARGE SCALE GENOMIC DNA]</scope>
    <source>
        <strain evidence="2 5">YKB31</strain>
        <strain evidence="3 4">YKB32</strain>
    </source>
</reference>
<organism evidence="3 4">
    <name type="scientific">Pyrobaculum aerophilum</name>
    <dbReference type="NCBI Taxonomy" id="13773"/>
    <lineage>
        <taxon>Archaea</taxon>
        <taxon>Thermoproteota</taxon>
        <taxon>Thermoprotei</taxon>
        <taxon>Thermoproteales</taxon>
        <taxon>Thermoproteaceae</taxon>
        <taxon>Pyrobaculum</taxon>
    </lineage>
</organism>
<keyword evidence="1" id="KW-0472">Membrane</keyword>
<feature type="transmembrane region" description="Helical" evidence="1">
    <location>
        <begin position="12"/>
        <end position="32"/>
    </location>
</feature>
<dbReference type="AlphaFoldDB" id="A0A371QZU8"/>
<evidence type="ECO:0008006" key="6">
    <source>
        <dbReference type="Google" id="ProtNLM"/>
    </source>
</evidence>
<dbReference type="EMBL" id="NMUE01000014">
    <property type="protein sequence ID" value="RFA96154.1"/>
    <property type="molecule type" value="Genomic_DNA"/>
</dbReference>
<dbReference type="EMBL" id="NMUF01000038">
    <property type="protein sequence ID" value="RFA96302.1"/>
    <property type="molecule type" value="Genomic_DNA"/>
</dbReference>
<sequence length="79" mass="8545">MSPKRARHLRYLALGIYASVAAAVALWALQIVVLGVGFFALFVLGVFIALIIYEALISAGLRPRPYDLLAIAAYPLAFP</sequence>
<evidence type="ECO:0000313" key="3">
    <source>
        <dbReference type="EMBL" id="RFA96302.1"/>
    </source>
</evidence>
<protein>
    <recommendedName>
        <fullName evidence="6">Phosphatidate cytidylyltransferase</fullName>
    </recommendedName>
</protein>
<gene>
    <name evidence="2" type="ORF">CGL51_05645</name>
    <name evidence="3" type="ORF">CGL52_11010</name>
</gene>
<comment type="caution">
    <text evidence="3">The sequence shown here is derived from an EMBL/GenBank/DDBJ whole genome shotgun (WGS) entry which is preliminary data.</text>
</comment>
<keyword evidence="1" id="KW-0812">Transmembrane</keyword>
<keyword evidence="1" id="KW-1133">Transmembrane helix</keyword>
<evidence type="ECO:0000313" key="5">
    <source>
        <dbReference type="Proteomes" id="UP000257123"/>
    </source>
</evidence>
<evidence type="ECO:0000313" key="4">
    <source>
        <dbReference type="Proteomes" id="UP000256877"/>
    </source>
</evidence>
<name>A0A371QZU8_9CREN</name>
<feature type="transmembrane region" description="Helical" evidence="1">
    <location>
        <begin position="38"/>
        <end position="56"/>
    </location>
</feature>
<dbReference type="RefSeq" id="WP_116421010.1">
    <property type="nucleotide sequence ID" value="NZ_NMUE01000014.1"/>
</dbReference>
<dbReference type="Proteomes" id="UP000257123">
    <property type="component" value="Unassembled WGS sequence"/>
</dbReference>
<accession>A0A371QZU8</accession>
<dbReference type="Proteomes" id="UP000256877">
    <property type="component" value="Unassembled WGS sequence"/>
</dbReference>
<evidence type="ECO:0000313" key="2">
    <source>
        <dbReference type="EMBL" id="RFA96154.1"/>
    </source>
</evidence>
<proteinExistence type="predicted"/>
<evidence type="ECO:0000256" key="1">
    <source>
        <dbReference type="SAM" id="Phobius"/>
    </source>
</evidence>